<gene>
    <name evidence="7" type="primary">LOC115215135</name>
</gene>
<accession>A0A7E6F2D6</accession>
<dbReference type="InterPro" id="IPR011520">
    <property type="entry name" value="Vg_fam"/>
</dbReference>
<name>A0A7E6F2D6_9MOLL</name>
<evidence type="ECO:0000256" key="3">
    <source>
        <dbReference type="ARBA" id="ARBA00023163"/>
    </source>
</evidence>
<dbReference type="GO" id="GO:0005634">
    <property type="term" value="C:nucleus"/>
    <property type="evidence" value="ECO:0007669"/>
    <property type="project" value="UniProtKB-SubCell"/>
</dbReference>
<feature type="compositionally biased region" description="Low complexity" evidence="5">
    <location>
        <begin position="102"/>
        <end position="115"/>
    </location>
</feature>
<feature type="region of interest" description="Disordered" evidence="5">
    <location>
        <begin position="171"/>
        <end position="194"/>
    </location>
</feature>
<evidence type="ECO:0000313" key="6">
    <source>
        <dbReference type="Proteomes" id="UP000515154"/>
    </source>
</evidence>
<feature type="compositionally biased region" description="Polar residues" evidence="5">
    <location>
        <begin position="73"/>
        <end position="84"/>
    </location>
</feature>
<feature type="compositionally biased region" description="Low complexity" evidence="5">
    <location>
        <begin position="171"/>
        <end position="184"/>
    </location>
</feature>
<dbReference type="GO" id="GO:0006355">
    <property type="term" value="P:regulation of DNA-templated transcription"/>
    <property type="evidence" value="ECO:0007669"/>
    <property type="project" value="InterPro"/>
</dbReference>
<evidence type="ECO:0000256" key="4">
    <source>
        <dbReference type="ARBA" id="ARBA00023242"/>
    </source>
</evidence>
<evidence type="ECO:0000313" key="7">
    <source>
        <dbReference type="RefSeq" id="XP_036361092.1"/>
    </source>
</evidence>
<protein>
    <submittedName>
        <fullName evidence="7">Transcription cofactor vestigial-like protein 2 isoform X1</fullName>
    </submittedName>
</protein>
<evidence type="ECO:0000256" key="5">
    <source>
        <dbReference type="SAM" id="MobiDB-lite"/>
    </source>
</evidence>
<keyword evidence="4" id="KW-0539">Nucleus</keyword>
<feature type="compositionally biased region" description="Polar residues" evidence="5">
    <location>
        <begin position="91"/>
        <end position="101"/>
    </location>
</feature>
<dbReference type="PANTHER" id="PTHR15950">
    <property type="entry name" value="TRANSCRIPTION COFACTOR VESTIGIAL-LIKE PROTEIN"/>
    <property type="match status" value="1"/>
</dbReference>
<keyword evidence="6" id="KW-1185">Reference proteome</keyword>
<proteinExistence type="predicted"/>
<organism evidence="6 7">
    <name type="scientific">Octopus sinensis</name>
    <name type="common">East Asian common octopus</name>
    <dbReference type="NCBI Taxonomy" id="2607531"/>
    <lineage>
        <taxon>Eukaryota</taxon>
        <taxon>Metazoa</taxon>
        <taxon>Spiralia</taxon>
        <taxon>Lophotrochozoa</taxon>
        <taxon>Mollusca</taxon>
        <taxon>Cephalopoda</taxon>
        <taxon>Coleoidea</taxon>
        <taxon>Octopodiformes</taxon>
        <taxon>Octopoda</taxon>
        <taxon>Incirrata</taxon>
        <taxon>Octopodidae</taxon>
        <taxon>Octopus</taxon>
    </lineage>
</organism>
<evidence type="ECO:0000256" key="2">
    <source>
        <dbReference type="ARBA" id="ARBA00023015"/>
    </source>
</evidence>
<keyword evidence="3" id="KW-0804">Transcription</keyword>
<reference evidence="7" key="1">
    <citation type="submission" date="2025-08" db="UniProtKB">
        <authorList>
            <consortium name="RefSeq"/>
        </authorList>
    </citation>
    <scope>IDENTIFICATION</scope>
</reference>
<dbReference type="PANTHER" id="PTHR15950:SF15">
    <property type="entry name" value="PROTEIN VESTIGIAL"/>
    <property type="match status" value="1"/>
</dbReference>
<dbReference type="AlphaFoldDB" id="A0A7E6F2D6"/>
<sequence>MYLHFVRPPPPNRHVFSRCYFANVISILCYKQAFGLTKLHEPMNLGCYSAPGNSILSVPVTSSPPHTLHLHQSEQQVQPQTHPNQHLIPESATSTPPHVNNSIDRSCHSSGSSSSLEGNAIKEENNSDKGTVPKETVYLASNSMVHNYFSGDSNRLVDEHFVRALSHYPGYSSTSSHGSSMSPSDRNKISPFNKDSLSMSQRNFPPSFWNPSYHQNNNLDSAAAYLESNALSFNPASPYFSSATLHGISSLHQAATAAAVAAADPWHYSLSPHAQSTYRPTPTTAHVHYDLSYSSMAAAAASSRFASSHGQYGSLLMPHHPVPSSQPPTAAAMRSSGSYSSMHSQACDISGKSAADLPTTARRFTDYPSHSSIETGLAGVENPVSDTGKDMYWY</sequence>
<evidence type="ECO:0000256" key="1">
    <source>
        <dbReference type="ARBA" id="ARBA00004123"/>
    </source>
</evidence>
<dbReference type="Proteomes" id="UP000515154">
    <property type="component" value="Linkage group LG8"/>
</dbReference>
<dbReference type="Pfam" id="PF07545">
    <property type="entry name" value="Vg_Tdu"/>
    <property type="match status" value="1"/>
</dbReference>
<feature type="region of interest" description="Disordered" evidence="5">
    <location>
        <begin position="59"/>
        <end position="133"/>
    </location>
</feature>
<dbReference type="RefSeq" id="XP_036361092.1">
    <property type="nucleotide sequence ID" value="XM_036505199.1"/>
</dbReference>
<comment type="subcellular location">
    <subcellularLocation>
        <location evidence="1">Nucleus</location>
    </subcellularLocation>
</comment>
<feature type="region of interest" description="Disordered" evidence="5">
    <location>
        <begin position="316"/>
        <end position="337"/>
    </location>
</feature>
<keyword evidence="2" id="KW-0805">Transcription regulation</keyword>